<protein>
    <recommendedName>
        <fullName evidence="3">DUF3906 family protein</fullName>
    </recommendedName>
</protein>
<accession>A0ABS2DJH8</accession>
<sequence>MSVILLQNHRDVLIVEETNFPIVCLSIYTDDERVTQIKLDLNNLDDHEVECLTEKFSSQNHEWAIEPAVHYCFGIQN</sequence>
<evidence type="ECO:0000313" key="2">
    <source>
        <dbReference type="Proteomes" id="UP001518925"/>
    </source>
</evidence>
<evidence type="ECO:0000313" key="1">
    <source>
        <dbReference type="EMBL" id="MBM6618649.1"/>
    </source>
</evidence>
<organism evidence="1 2">
    <name type="scientific">Bacillus suaedaesalsae</name>
    <dbReference type="NCBI Taxonomy" id="2810349"/>
    <lineage>
        <taxon>Bacteria</taxon>
        <taxon>Bacillati</taxon>
        <taxon>Bacillota</taxon>
        <taxon>Bacilli</taxon>
        <taxon>Bacillales</taxon>
        <taxon>Bacillaceae</taxon>
        <taxon>Bacillus</taxon>
    </lineage>
</organism>
<dbReference type="Proteomes" id="UP001518925">
    <property type="component" value="Unassembled WGS sequence"/>
</dbReference>
<keyword evidence="2" id="KW-1185">Reference proteome</keyword>
<name>A0ABS2DJH8_9BACI</name>
<evidence type="ECO:0008006" key="3">
    <source>
        <dbReference type="Google" id="ProtNLM"/>
    </source>
</evidence>
<comment type="caution">
    <text evidence="1">The sequence shown here is derived from an EMBL/GenBank/DDBJ whole genome shotgun (WGS) entry which is preliminary data.</text>
</comment>
<gene>
    <name evidence="1" type="ORF">JR050_13345</name>
</gene>
<reference evidence="1 2" key="1">
    <citation type="submission" date="2021-02" db="EMBL/GenBank/DDBJ databases">
        <title>Bacillus sp. RD4P76, an endophyte from a halophyte.</title>
        <authorList>
            <person name="Sun J.-Q."/>
        </authorList>
    </citation>
    <scope>NUCLEOTIDE SEQUENCE [LARGE SCALE GENOMIC DNA]</scope>
    <source>
        <strain evidence="1 2">RD4P76</strain>
    </source>
</reference>
<dbReference type="EMBL" id="JAFELM010000032">
    <property type="protein sequence ID" value="MBM6618649.1"/>
    <property type="molecule type" value="Genomic_DNA"/>
</dbReference>
<proteinExistence type="predicted"/>
<dbReference type="RefSeq" id="WP_204204004.1">
    <property type="nucleotide sequence ID" value="NZ_JAFELM010000032.1"/>
</dbReference>